<evidence type="ECO:0000256" key="5">
    <source>
        <dbReference type="ARBA" id="ARBA00023136"/>
    </source>
</evidence>
<gene>
    <name evidence="7" type="primary">lpxL</name>
    <name evidence="7" type="ORF">HME7025_01326</name>
</gene>
<evidence type="ECO:0000256" key="4">
    <source>
        <dbReference type="ARBA" id="ARBA00022679"/>
    </source>
</evidence>
<keyword evidence="2" id="KW-1003">Cell membrane</keyword>
<dbReference type="CDD" id="cd07984">
    <property type="entry name" value="LPLAT_LABLAT-like"/>
    <property type="match status" value="1"/>
</dbReference>
<name>A0A2S2DWM3_9BACT</name>
<evidence type="ECO:0000313" key="7">
    <source>
        <dbReference type="EMBL" id="AWL09187.1"/>
    </source>
</evidence>
<evidence type="ECO:0000256" key="3">
    <source>
        <dbReference type="ARBA" id="ARBA00022519"/>
    </source>
</evidence>
<organism evidence="7 8">
    <name type="scientific">Aquirufa nivalisilvae</name>
    <dbReference type="NCBI Taxonomy" id="2516557"/>
    <lineage>
        <taxon>Bacteria</taxon>
        <taxon>Pseudomonadati</taxon>
        <taxon>Bacteroidota</taxon>
        <taxon>Cytophagia</taxon>
        <taxon>Cytophagales</taxon>
        <taxon>Flectobacillaceae</taxon>
        <taxon>Aquirufa</taxon>
    </lineage>
</organism>
<keyword evidence="8" id="KW-1185">Reference proteome</keyword>
<comment type="subcellular location">
    <subcellularLocation>
        <location evidence="1">Cell inner membrane</location>
    </subcellularLocation>
</comment>
<dbReference type="PANTHER" id="PTHR30606">
    <property type="entry name" value="LIPID A BIOSYNTHESIS LAUROYL ACYLTRANSFERASE"/>
    <property type="match status" value="1"/>
</dbReference>
<dbReference type="Pfam" id="PF03279">
    <property type="entry name" value="Lip_A_acyltrans"/>
    <property type="match status" value="1"/>
</dbReference>
<dbReference type="RefSeq" id="WP_109322886.1">
    <property type="nucleotide sequence ID" value="NZ_CP029346.1"/>
</dbReference>
<dbReference type="OrthoDB" id="9801955at2"/>
<dbReference type="AlphaFoldDB" id="A0A2S2DWM3"/>
<protein>
    <submittedName>
        <fullName evidence="7">Kdo(2)-lipid IV(A) lauroyltransferase</fullName>
        <ecNumber evidence="7">2.3.1.241</ecNumber>
    </submittedName>
</protein>
<dbReference type="InterPro" id="IPR004960">
    <property type="entry name" value="LipA_acyltrans"/>
</dbReference>
<dbReference type="EC" id="2.3.1.241" evidence="7"/>
<dbReference type="GO" id="GO:0009247">
    <property type="term" value="P:glycolipid biosynthetic process"/>
    <property type="evidence" value="ECO:0007669"/>
    <property type="project" value="UniProtKB-ARBA"/>
</dbReference>
<evidence type="ECO:0000256" key="2">
    <source>
        <dbReference type="ARBA" id="ARBA00022475"/>
    </source>
</evidence>
<reference evidence="8" key="1">
    <citation type="submission" date="2018-05" db="EMBL/GenBank/DDBJ databases">
        <title>Pseudarcicella sp. HME7025 Genome sequencing and assembly.</title>
        <authorList>
            <person name="Kim H."/>
            <person name="Kang H."/>
            <person name="Joh K."/>
        </authorList>
    </citation>
    <scope>NUCLEOTIDE SEQUENCE [LARGE SCALE GENOMIC DNA]</scope>
    <source>
        <strain evidence="8">HME7025</strain>
    </source>
</reference>
<keyword evidence="4 7" id="KW-0808">Transferase</keyword>
<accession>A0A2S2DWM3</accession>
<dbReference type="EMBL" id="CP029346">
    <property type="protein sequence ID" value="AWL09187.1"/>
    <property type="molecule type" value="Genomic_DNA"/>
</dbReference>
<sequence>MMFFFRLLGQLPLFVLYRLADALKWLFYAVISYRKKVIMGNLTSSFPEKSEKEIRKIAFQFYGYLTDNLLEFFKGVSLTEKQVLERVKLNNHDLVQNYIDKGIPVILVAGHQGNWEWAIHRLALTKITNDVVYQKLNNPNFNEFSKQVRQRFGNIVLMEKRESVILTRDRKLIPRTICLAADQAPQKPETAYWTQFLNQDTAFFTGMERFAREYQYPVVFAELIREKRGYYSMTYELLAEPSFDNLPNGEIIERFARRLEKSIVKYPDQYLWSHRRWKHKKPEQISIKWN</sequence>
<evidence type="ECO:0000256" key="6">
    <source>
        <dbReference type="ARBA" id="ARBA00023315"/>
    </source>
</evidence>
<dbReference type="Proteomes" id="UP000245468">
    <property type="component" value="Chromosome"/>
</dbReference>
<evidence type="ECO:0000256" key="1">
    <source>
        <dbReference type="ARBA" id="ARBA00004533"/>
    </source>
</evidence>
<dbReference type="GO" id="GO:0008913">
    <property type="term" value="F:Kdo2-lipid IVA acyltransferase activity"/>
    <property type="evidence" value="ECO:0007669"/>
    <property type="project" value="UniProtKB-EC"/>
</dbReference>
<keyword evidence="3" id="KW-0997">Cell inner membrane</keyword>
<dbReference type="PANTHER" id="PTHR30606:SF10">
    <property type="entry name" value="PHOSPHATIDYLINOSITOL MANNOSIDE ACYLTRANSFERASE"/>
    <property type="match status" value="1"/>
</dbReference>
<keyword evidence="5" id="KW-0472">Membrane</keyword>
<keyword evidence="6 7" id="KW-0012">Acyltransferase</keyword>
<proteinExistence type="predicted"/>
<evidence type="ECO:0000313" key="8">
    <source>
        <dbReference type="Proteomes" id="UP000245468"/>
    </source>
</evidence>
<dbReference type="GO" id="GO:0005886">
    <property type="term" value="C:plasma membrane"/>
    <property type="evidence" value="ECO:0007669"/>
    <property type="project" value="UniProtKB-SubCell"/>
</dbReference>
<dbReference type="KEGG" id="psez:HME7025_01326"/>